<dbReference type="NCBIfam" id="TIGR04183">
    <property type="entry name" value="Por_Secre_tail"/>
    <property type="match status" value="1"/>
</dbReference>
<organism evidence="5 6">
    <name type="scientific">Maribellus luteus</name>
    <dbReference type="NCBI Taxonomy" id="2305463"/>
    <lineage>
        <taxon>Bacteria</taxon>
        <taxon>Pseudomonadati</taxon>
        <taxon>Bacteroidota</taxon>
        <taxon>Bacteroidia</taxon>
        <taxon>Marinilabiliales</taxon>
        <taxon>Prolixibacteraceae</taxon>
        <taxon>Maribellus</taxon>
    </lineage>
</organism>
<accession>A0A399T1J1</accession>
<dbReference type="OrthoDB" id="9770276at2"/>
<evidence type="ECO:0000313" key="5">
    <source>
        <dbReference type="EMBL" id="RIJ48615.1"/>
    </source>
</evidence>
<dbReference type="Pfam" id="PF18942">
    <property type="entry name" value="DUF5689"/>
    <property type="match status" value="1"/>
</dbReference>
<dbReference type="PROSITE" id="PS50835">
    <property type="entry name" value="IG_LIKE"/>
    <property type="match status" value="1"/>
</dbReference>
<protein>
    <submittedName>
        <fullName evidence="5">T9SS C-terminal target domain-containing protein</fullName>
    </submittedName>
</protein>
<comment type="caution">
    <text evidence="5">The sequence shown here is derived from an EMBL/GenBank/DDBJ whole genome shotgun (WGS) entry which is preliminary data.</text>
</comment>
<keyword evidence="2" id="KW-0540">Nuclease</keyword>
<gene>
    <name evidence="5" type="ORF">D1614_08745</name>
</gene>
<dbReference type="PANTHER" id="PTHR33607:SF2">
    <property type="entry name" value="ENDONUCLEASE-1"/>
    <property type="match status" value="1"/>
</dbReference>
<evidence type="ECO:0000256" key="2">
    <source>
        <dbReference type="ARBA" id="ARBA00022722"/>
    </source>
</evidence>
<proteinExistence type="inferred from homology"/>
<dbReference type="InterPro" id="IPR043744">
    <property type="entry name" value="DUF5689"/>
</dbReference>
<evidence type="ECO:0000256" key="1">
    <source>
        <dbReference type="ARBA" id="ARBA00006429"/>
    </source>
</evidence>
<dbReference type="Pfam" id="PF18962">
    <property type="entry name" value="Por_Secre_tail"/>
    <property type="match status" value="1"/>
</dbReference>
<keyword evidence="6" id="KW-1185">Reference proteome</keyword>
<dbReference type="Proteomes" id="UP000265926">
    <property type="component" value="Unassembled WGS sequence"/>
</dbReference>
<dbReference type="PANTHER" id="PTHR33607">
    <property type="entry name" value="ENDONUCLEASE-1"/>
    <property type="match status" value="1"/>
</dbReference>
<dbReference type="GO" id="GO:0004518">
    <property type="term" value="F:nuclease activity"/>
    <property type="evidence" value="ECO:0007669"/>
    <property type="project" value="UniProtKB-KW"/>
</dbReference>
<dbReference type="SUPFAM" id="SSF54060">
    <property type="entry name" value="His-Me finger endonucleases"/>
    <property type="match status" value="1"/>
</dbReference>
<dbReference type="InterPro" id="IPR044925">
    <property type="entry name" value="His-Me_finger_sf"/>
</dbReference>
<dbReference type="Pfam" id="PF04231">
    <property type="entry name" value="Endonuclease_1"/>
    <property type="match status" value="1"/>
</dbReference>
<evidence type="ECO:0000313" key="6">
    <source>
        <dbReference type="Proteomes" id="UP000265926"/>
    </source>
</evidence>
<dbReference type="RefSeq" id="WP_119437535.1">
    <property type="nucleotide sequence ID" value="NZ_QWGR01000004.1"/>
</dbReference>
<dbReference type="InterPro" id="IPR007346">
    <property type="entry name" value="Endonuclease-I"/>
</dbReference>
<name>A0A399T1J1_9BACT</name>
<dbReference type="GO" id="GO:0016787">
    <property type="term" value="F:hydrolase activity"/>
    <property type="evidence" value="ECO:0007669"/>
    <property type="project" value="UniProtKB-KW"/>
</dbReference>
<keyword evidence="3" id="KW-0378">Hydrolase</keyword>
<dbReference type="AlphaFoldDB" id="A0A399T1J1"/>
<feature type="domain" description="Ig-like" evidence="4">
    <location>
        <begin position="260"/>
        <end position="300"/>
    </location>
</feature>
<evidence type="ECO:0000256" key="3">
    <source>
        <dbReference type="ARBA" id="ARBA00022801"/>
    </source>
</evidence>
<reference evidence="5 6" key="1">
    <citation type="submission" date="2018-08" db="EMBL/GenBank/DDBJ databases">
        <title>Pallidiluteibacterium maritimus gen. nov., sp. nov., isolated from coastal sediment.</title>
        <authorList>
            <person name="Zhou L.Y."/>
        </authorList>
    </citation>
    <scope>NUCLEOTIDE SEQUENCE [LARGE SCALE GENOMIC DNA]</scope>
    <source>
        <strain evidence="5 6">XSD2</strain>
    </source>
</reference>
<dbReference type="InterPro" id="IPR026444">
    <property type="entry name" value="Secre_tail"/>
</dbReference>
<dbReference type="EMBL" id="QWGR01000004">
    <property type="protein sequence ID" value="RIJ48615.1"/>
    <property type="molecule type" value="Genomic_DNA"/>
</dbReference>
<dbReference type="InterPro" id="IPR007110">
    <property type="entry name" value="Ig-like_dom"/>
</dbReference>
<comment type="similarity">
    <text evidence="1">Belongs to the EndA/NucM nuclease family.</text>
</comment>
<evidence type="ECO:0000259" key="4">
    <source>
        <dbReference type="PROSITE" id="PS50835"/>
    </source>
</evidence>
<sequence>MRHSISWKKSVVITFLMCLNGILLAQPVGYYNGTENLSGEELKTALHNIIKDHVDFSYSYARDIINYSDADPNDPKNVILFYTQVSRNASNYGTGGDFINREHVWAKSHGYFEDIRSMNGDALNLRPADASVNEDRSNLDFDNVQPNGTRHPEATECWYTSNAWEPGPLTKGQVARILFYMATRYESDGDEIDLELVDQLNTFPSAKFGKLSTLIKWNNDYPPSDFERRRNERIFRIQQNRNPFVDHPEFVDLIWGNREPATTSIGQLTMQPEKPLPGENVTISCQVSSNNTPDSVLLYWGPDYDSDQQFIRLNKTDDLYSGNIQINELPNKMIYFRIKARSGEDSTVMRGSYLIPEIIQAENITPIKTVQGTGSASPLLNQQVTIAGRVTANFDNSLYLQTGNELRSGINVYGTLFTGKVGDSLVVRGTPLEYNGLTEIINPGYIYNFNNNKPVEPLVITASQLNEDYEGMLVQINNVTYNKPGSVIPEENATYTVTDNTGSVVIYINRSSRLIQKKFPSTASNLVGVVSEYNGTYQILPREIKDLDVPTAIHDIAQLKEAITVYPNPVQNILHISDASDLKYIRIFTVQGSLVFGKEMKTNQVDVSSLTTGIYLVQFETTKGTNAFAKFSKQ</sequence>